<evidence type="ECO:0000313" key="6">
    <source>
        <dbReference type="Proteomes" id="UP000658225"/>
    </source>
</evidence>
<feature type="domain" description="Carrier" evidence="4">
    <location>
        <begin position="6"/>
        <end position="81"/>
    </location>
</feature>
<comment type="function">
    <text evidence="3">Carrier of the growing fatty acid chain in fatty acid biosynthesis.</text>
</comment>
<keyword evidence="3" id="KW-0275">Fatty acid biosynthesis</keyword>
<evidence type="ECO:0000256" key="2">
    <source>
        <dbReference type="ARBA" id="ARBA00022553"/>
    </source>
</evidence>
<gene>
    <name evidence="3" type="primary">acpP</name>
    <name evidence="5" type="ORF">H4683_002194</name>
</gene>
<dbReference type="SUPFAM" id="SSF47336">
    <property type="entry name" value="ACP-like"/>
    <property type="match status" value="1"/>
</dbReference>
<dbReference type="EMBL" id="JADBEL010000011">
    <property type="protein sequence ID" value="MBE1555095.1"/>
    <property type="molecule type" value="Genomic_DNA"/>
</dbReference>
<evidence type="ECO:0000256" key="3">
    <source>
        <dbReference type="HAMAP-Rule" id="MF_01217"/>
    </source>
</evidence>
<keyword evidence="3" id="KW-0444">Lipid biosynthesis</keyword>
<dbReference type="HAMAP" id="MF_01217">
    <property type="entry name" value="Acyl_carrier"/>
    <property type="match status" value="1"/>
</dbReference>
<comment type="subcellular location">
    <subcellularLocation>
        <location evidence="3">Cytoplasm</location>
    </subcellularLocation>
</comment>
<organism evidence="5 6">
    <name type="scientific">Sporosarcina limicola</name>
    <dbReference type="NCBI Taxonomy" id="34101"/>
    <lineage>
        <taxon>Bacteria</taxon>
        <taxon>Bacillati</taxon>
        <taxon>Bacillota</taxon>
        <taxon>Bacilli</taxon>
        <taxon>Bacillales</taxon>
        <taxon>Caryophanaceae</taxon>
        <taxon>Sporosarcina</taxon>
    </lineage>
</organism>
<dbReference type="InterPro" id="IPR009081">
    <property type="entry name" value="PP-bd_ACP"/>
</dbReference>
<reference evidence="5" key="1">
    <citation type="submission" date="2020-10" db="EMBL/GenBank/DDBJ databases">
        <title>Genomic Encyclopedia of Type Strains, Phase IV (KMG-IV): sequencing the most valuable type-strain genomes for metagenomic binning, comparative biology and taxonomic classification.</title>
        <authorList>
            <person name="Goeker M."/>
        </authorList>
    </citation>
    <scope>NUCLEOTIDE SEQUENCE</scope>
    <source>
        <strain evidence="5">DSM 13886</strain>
    </source>
</reference>
<dbReference type="InterPro" id="IPR036736">
    <property type="entry name" value="ACP-like_sf"/>
</dbReference>
<dbReference type="GO" id="GO:0005737">
    <property type="term" value="C:cytoplasm"/>
    <property type="evidence" value="ECO:0007669"/>
    <property type="project" value="UniProtKB-SubCell"/>
</dbReference>
<keyword evidence="2 3" id="KW-0597">Phosphoprotein</keyword>
<comment type="caution">
    <text evidence="5">The sequence shown here is derived from an EMBL/GenBank/DDBJ whole genome shotgun (WGS) entry which is preliminary data.</text>
</comment>
<dbReference type="Proteomes" id="UP000658225">
    <property type="component" value="Unassembled WGS sequence"/>
</dbReference>
<comment type="pathway">
    <text evidence="3">Lipid metabolism; fatty acid biosynthesis.</text>
</comment>
<comment type="PTM">
    <text evidence="3">4'-phosphopantetheine is transferred from CoA to a specific serine of apo-ACP by AcpS. This modification is essential for activity because fatty acids are bound in thioester linkage to the sulfhydryl of the prosthetic group.</text>
</comment>
<keyword evidence="3" id="KW-0276">Fatty acid metabolism</keyword>
<keyword evidence="3" id="KW-0443">Lipid metabolism</keyword>
<dbReference type="GO" id="GO:0000036">
    <property type="term" value="F:acyl carrier activity"/>
    <property type="evidence" value="ECO:0007669"/>
    <property type="project" value="UniProtKB-UniRule"/>
</dbReference>
<dbReference type="RefSeq" id="WP_192598842.1">
    <property type="nucleotide sequence ID" value="NZ_JADBEL010000011.1"/>
</dbReference>
<keyword evidence="3" id="KW-0963">Cytoplasm</keyword>
<sequence>MNAEKIINIEKVRAIIAEVLEVEIDEVKAETDLVEELDADSMMALEIMATIEKEFRVKIPENEIQNFTTLDAIIKIVEKEMR</sequence>
<keyword evidence="6" id="KW-1185">Reference proteome</keyword>
<dbReference type="InterPro" id="IPR003231">
    <property type="entry name" value="ACP"/>
</dbReference>
<accession>A0A927MI59</accession>
<dbReference type="Gene3D" id="1.10.1200.10">
    <property type="entry name" value="ACP-like"/>
    <property type="match status" value="1"/>
</dbReference>
<dbReference type="PROSITE" id="PS50075">
    <property type="entry name" value="CARRIER"/>
    <property type="match status" value="1"/>
</dbReference>
<evidence type="ECO:0000313" key="5">
    <source>
        <dbReference type="EMBL" id="MBE1555095.1"/>
    </source>
</evidence>
<dbReference type="Pfam" id="PF00550">
    <property type="entry name" value="PP-binding"/>
    <property type="match status" value="1"/>
</dbReference>
<evidence type="ECO:0000256" key="1">
    <source>
        <dbReference type="ARBA" id="ARBA00022450"/>
    </source>
</evidence>
<keyword evidence="1 3" id="KW-0596">Phosphopantetheine</keyword>
<feature type="modified residue" description="O-(pantetheine 4'-phosphoryl)serine" evidence="3">
    <location>
        <position position="41"/>
    </location>
</feature>
<name>A0A927MI59_9BACL</name>
<evidence type="ECO:0000259" key="4">
    <source>
        <dbReference type="PROSITE" id="PS50075"/>
    </source>
</evidence>
<protein>
    <recommendedName>
        <fullName evidence="3">Acyl carrier protein</fullName>
        <shortName evidence="3">ACP</shortName>
    </recommendedName>
</protein>
<proteinExistence type="inferred from homology"/>
<comment type="similarity">
    <text evidence="3">Belongs to the acyl carrier protein (ACP) family.</text>
</comment>
<dbReference type="AlphaFoldDB" id="A0A927MI59"/>